<sequence length="127" mass="13831">MPDSLSRNTHCAVGRIADMVFQPIKACHVSEKAPQDQSGVAMSAAYRPAANPELPRKRVPDLKMKGFDGSIRISKTTSLQSDAVGYTPKYMCAHFKTKCLASDWIGVQSQCPNSPVWVSSLSVLFGE</sequence>
<organism evidence="1 2">
    <name type="scientific">Stephania cephalantha</name>
    <dbReference type="NCBI Taxonomy" id="152367"/>
    <lineage>
        <taxon>Eukaryota</taxon>
        <taxon>Viridiplantae</taxon>
        <taxon>Streptophyta</taxon>
        <taxon>Embryophyta</taxon>
        <taxon>Tracheophyta</taxon>
        <taxon>Spermatophyta</taxon>
        <taxon>Magnoliopsida</taxon>
        <taxon>Ranunculales</taxon>
        <taxon>Menispermaceae</taxon>
        <taxon>Menispermoideae</taxon>
        <taxon>Cissampelideae</taxon>
        <taxon>Stephania</taxon>
    </lineage>
</organism>
<reference evidence="1 2" key="1">
    <citation type="submission" date="2024-01" db="EMBL/GenBank/DDBJ databases">
        <title>Genome assemblies of Stephania.</title>
        <authorList>
            <person name="Yang L."/>
        </authorList>
    </citation>
    <scope>NUCLEOTIDE SEQUENCE [LARGE SCALE GENOMIC DNA]</scope>
    <source>
        <strain evidence="1">JXDWG</strain>
        <tissue evidence="1">Leaf</tissue>
    </source>
</reference>
<comment type="caution">
    <text evidence="1">The sequence shown here is derived from an EMBL/GenBank/DDBJ whole genome shotgun (WGS) entry which is preliminary data.</text>
</comment>
<keyword evidence="2" id="KW-1185">Reference proteome</keyword>
<accession>A0AAP0P7R3</accession>
<evidence type="ECO:0000313" key="2">
    <source>
        <dbReference type="Proteomes" id="UP001419268"/>
    </source>
</evidence>
<gene>
    <name evidence="1" type="ORF">Scep_013591</name>
</gene>
<dbReference type="Proteomes" id="UP001419268">
    <property type="component" value="Unassembled WGS sequence"/>
</dbReference>
<proteinExistence type="predicted"/>
<dbReference type="AlphaFoldDB" id="A0AAP0P7R3"/>
<dbReference type="EMBL" id="JBBNAG010000005">
    <property type="protein sequence ID" value="KAK9134063.1"/>
    <property type="molecule type" value="Genomic_DNA"/>
</dbReference>
<evidence type="ECO:0000313" key="1">
    <source>
        <dbReference type="EMBL" id="KAK9134063.1"/>
    </source>
</evidence>
<name>A0AAP0P7R3_9MAGN</name>
<protein>
    <submittedName>
        <fullName evidence="1">Uncharacterized protein</fullName>
    </submittedName>
</protein>